<evidence type="ECO:0008006" key="3">
    <source>
        <dbReference type="Google" id="ProtNLM"/>
    </source>
</evidence>
<dbReference type="Pfam" id="PF22081">
    <property type="entry name" value="SwaI-like"/>
    <property type="match status" value="1"/>
</dbReference>
<dbReference type="InterPro" id="IPR054305">
    <property type="entry name" value="SwaI"/>
</dbReference>
<protein>
    <recommendedName>
        <fullName evidence="3">Restriction endonuclease</fullName>
    </recommendedName>
</protein>
<reference evidence="1 2" key="1">
    <citation type="journal article" date="2018" name="Int. J. Syst. Evol. Microbiol.">
        <title>Flavobacterium chryseum sp. nov. and Flavobacterium psychroterrae sp. nov., novel environmental bacteria isolated from Antarctica.</title>
        <authorList>
            <person name="Kralova S."/>
            <person name="Svec P."/>
            <person name="Busse H.J."/>
            <person name="Stankova E."/>
            <person name="Vaczi P."/>
            <person name="Sedlacek I."/>
        </authorList>
    </citation>
    <scope>NUCLEOTIDE SEQUENCE [LARGE SCALE GENOMIC DNA]</scope>
    <source>
        <strain evidence="1 2">CCM 8827</strain>
    </source>
</reference>
<name>A0ABS5P7K4_9FLAO</name>
<accession>A0ABS5P7K4</accession>
<organism evidence="1 2">
    <name type="scientific">Flavobacterium psychroterrae</name>
    <dbReference type="NCBI Taxonomy" id="2133767"/>
    <lineage>
        <taxon>Bacteria</taxon>
        <taxon>Pseudomonadati</taxon>
        <taxon>Bacteroidota</taxon>
        <taxon>Flavobacteriia</taxon>
        <taxon>Flavobacteriales</taxon>
        <taxon>Flavobacteriaceae</taxon>
        <taxon>Flavobacterium</taxon>
    </lineage>
</organism>
<dbReference type="EMBL" id="JAGYVZ010000003">
    <property type="protein sequence ID" value="MBS7230302.1"/>
    <property type="molecule type" value="Genomic_DNA"/>
</dbReference>
<sequence>MEIKEYEELIISQLNNVIEQIIDKGPNLAIAVKKGERVGDGISKYLENKFVEFTREHKYFTDSLASPEGKTKNPFDVQTFFEINNHRELLWIDFKAINVDNDDTNPDSGTPDKVLTLINSGYFYLIYILVYYKGNETGLDFVKNNEIFVKSYFLKDVSSTMRITPANQMQVNGFAEPMYRTREDFLEFLLQKKIESNERKLKKATEELENLRQGNFKKDLSLEQLKELNKSQEESIKKL</sequence>
<gene>
    <name evidence="1" type="ORF">KHA90_04625</name>
</gene>
<dbReference type="RefSeq" id="WP_213295915.1">
    <property type="nucleotide sequence ID" value="NZ_JAGYVZ010000003.1"/>
</dbReference>
<evidence type="ECO:0000313" key="2">
    <source>
        <dbReference type="Proteomes" id="UP000722625"/>
    </source>
</evidence>
<evidence type="ECO:0000313" key="1">
    <source>
        <dbReference type="EMBL" id="MBS7230302.1"/>
    </source>
</evidence>
<comment type="caution">
    <text evidence="1">The sequence shown here is derived from an EMBL/GenBank/DDBJ whole genome shotgun (WGS) entry which is preliminary data.</text>
</comment>
<proteinExistence type="predicted"/>
<dbReference type="Proteomes" id="UP000722625">
    <property type="component" value="Unassembled WGS sequence"/>
</dbReference>
<keyword evidence="2" id="KW-1185">Reference proteome</keyword>